<sequence length="685" mass="73311">MAARMRIAAVAAGGLALAGLGGAVAFHRAGEGPDGAATPYSREVVDRQGRLLRPFQTDDDMWRFPGAVGEVDPLFLRMLTAFEDRRFASHLGVDPLALARAGGQWLRNGRIVSGGSTLSMQVARLIDKREDGRTMAVKLREMARAVRLERELGKQRVLDLYLSLAPYGGNVEGIRAASLAYFGKEPRRLSPGEAALLVAIPQSPEARRPDRHPEAARRARDRVLDRMLLAGVLKPEQVASGKAERVPVARRQMPAFAWHASGEAMAARPAERVHRMAYDRTAQETLEALLRERVRALGTRLSGALIAIDHRSGEVIARIGAADPLDHERQGAVDMTRAVRSPGSTLKPFIYAMAYEAGLAHPETLIEDRPSRFGTYAPANFDRGYQGTVPTRVALQMSLNVPAVALLEAVGPQRFYARLEQAGIRPVLPRGEVPGLAVGLGGVGLRLADLAALYAGLARGGEMPELVERQGLPQPAGRPVTDEAAAWHIGDILTEAPAPDAALTGRLAYKTGTSYGFRDAWAVGFDGRRTVAVWVGRPDGSSVPGITGRTAAAPILFDAFARLGPPAAMPPRPAAATPMSHAQLPAPLRRFGPSREEASDTRDLKIAFPPDGVRVDLGAARGEMEQLVVRTTGGRPPFTVLVDGRPAGRFGAQRQANVLPDGPGFTTLSVVDGEGRSASVTVRVE</sequence>
<dbReference type="SUPFAM" id="SSF53955">
    <property type="entry name" value="Lysozyme-like"/>
    <property type="match status" value="1"/>
</dbReference>
<feature type="signal peptide" evidence="12">
    <location>
        <begin position="1"/>
        <end position="18"/>
    </location>
</feature>
<evidence type="ECO:0000259" key="15">
    <source>
        <dbReference type="Pfam" id="PF06832"/>
    </source>
</evidence>
<dbReference type="InterPro" id="IPR001460">
    <property type="entry name" value="PCN-bd_Tpept"/>
</dbReference>
<dbReference type="NCBIfam" id="TIGR02073">
    <property type="entry name" value="PBP_1c"/>
    <property type="match status" value="1"/>
</dbReference>
<comment type="catalytic activity">
    <reaction evidence="11">
        <text>[GlcNAc-(1-&gt;4)-Mur2Ac(oyl-L-Ala-gamma-D-Glu-L-Lys-D-Ala-D-Ala)](n)-di-trans,octa-cis-undecaprenyl diphosphate + beta-D-GlcNAc-(1-&gt;4)-Mur2Ac(oyl-L-Ala-gamma-D-Glu-L-Lys-D-Ala-D-Ala)-di-trans,octa-cis-undecaprenyl diphosphate = [GlcNAc-(1-&gt;4)-Mur2Ac(oyl-L-Ala-gamma-D-Glu-L-Lys-D-Ala-D-Ala)](n+1)-di-trans,octa-cis-undecaprenyl diphosphate + di-trans,octa-cis-undecaprenyl diphosphate + H(+)</text>
        <dbReference type="Rhea" id="RHEA:23708"/>
        <dbReference type="Rhea" id="RHEA-COMP:9602"/>
        <dbReference type="Rhea" id="RHEA-COMP:9603"/>
        <dbReference type="ChEBI" id="CHEBI:15378"/>
        <dbReference type="ChEBI" id="CHEBI:58405"/>
        <dbReference type="ChEBI" id="CHEBI:60033"/>
        <dbReference type="ChEBI" id="CHEBI:78435"/>
        <dbReference type="EC" id="2.4.99.28"/>
    </reaction>
</comment>
<dbReference type="Gene3D" id="1.10.3810.10">
    <property type="entry name" value="Biosynthetic peptidoglycan transglycosylase-like"/>
    <property type="match status" value="1"/>
</dbReference>
<keyword evidence="5" id="KW-0645">Protease</keyword>
<dbReference type="InterPro" id="IPR009647">
    <property type="entry name" value="PBP_C"/>
</dbReference>
<feature type="domain" description="Glycosyl transferase family 51" evidence="14">
    <location>
        <begin position="63"/>
        <end position="227"/>
    </location>
</feature>
<keyword evidence="17" id="KW-1185">Reference proteome</keyword>
<evidence type="ECO:0000259" key="14">
    <source>
        <dbReference type="Pfam" id="PF00912"/>
    </source>
</evidence>
<dbReference type="Pfam" id="PF00912">
    <property type="entry name" value="Transgly"/>
    <property type="match status" value="1"/>
</dbReference>
<keyword evidence="12" id="KW-0732">Signal</keyword>
<evidence type="ECO:0000256" key="12">
    <source>
        <dbReference type="SAM" id="SignalP"/>
    </source>
</evidence>
<dbReference type="SUPFAM" id="SSF56601">
    <property type="entry name" value="beta-lactamase/transpeptidase-like"/>
    <property type="match status" value="1"/>
</dbReference>
<dbReference type="GO" id="GO:0008955">
    <property type="term" value="F:peptidoglycan glycosyltransferase activity"/>
    <property type="evidence" value="ECO:0007669"/>
    <property type="project" value="UniProtKB-EC"/>
</dbReference>
<feature type="domain" description="Penicillin-binding protein transpeptidase" evidence="13">
    <location>
        <begin position="303"/>
        <end position="526"/>
    </location>
</feature>
<dbReference type="Pfam" id="PF06832">
    <property type="entry name" value="BiPBP_C"/>
    <property type="match status" value="1"/>
</dbReference>
<evidence type="ECO:0000256" key="1">
    <source>
        <dbReference type="ARBA" id="ARBA00004752"/>
    </source>
</evidence>
<dbReference type="GO" id="GO:0008658">
    <property type="term" value="F:penicillin binding"/>
    <property type="evidence" value="ECO:0007669"/>
    <property type="project" value="InterPro"/>
</dbReference>
<comment type="similarity">
    <text evidence="2">In the C-terminal section; belongs to the transpeptidase family.</text>
</comment>
<feature type="domain" description="Penicillin-binding C-terminal" evidence="15">
    <location>
        <begin position="597"/>
        <end position="682"/>
    </location>
</feature>
<organism evidence="16 17">
    <name type="scientific">Phreatobacter cathodiphilus</name>
    <dbReference type="NCBI Taxonomy" id="1868589"/>
    <lineage>
        <taxon>Bacteria</taxon>
        <taxon>Pseudomonadati</taxon>
        <taxon>Pseudomonadota</taxon>
        <taxon>Alphaproteobacteria</taxon>
        <taxon>Hyphomicrobiales</taxon>
        <taxon>Phreatobacteraceae</taxon>
        <taxon>Phreatobacter</taxon>
    </lineage>
</organism>
<dbReference type="UniPathway" id="UPA00219"/>
<name>A0A2S0NEL8_9HYPH</name>
<gene>
    <name evidence="16" type="primary">pbpC</name>
    <name evidence="16" type="ORF">C6569_16970</name>
</gene>
<dbReference type="PANTHER" id="PTHR32282:SF15">
    <property type="entry name" value="PENICILLIN-BINDING PROTEIN 1C"/>
    <property type="match status" value="1"/>
</dbReference>
<dbReference type="Proteomes" id="UP000237889">
    <property type="component" value="Chromosome"/>
</dbReference>
<dbReference type="InterPro" id="IPR023346">
    <property type="entry name" value="Lysozyme-like_dom_sf"/>
</dbReference>
<dbReference type="GO" id="GO:0009252">
    <property type="term" value="P:peptidoglycan biosynthetic process"/>
    <property type="evidence" value="ECO:0007669"/>
    <property type="project" value="UniProtKB-UniPathway"/>
</dbReference>
<keyword evidence="7" id="KW-0808">Transferase</keyword>
<dbReference type="EMBL" id="CP027668">
    <property type="protein sequence ID" value="AVO46614.1"/>
    <property type="molecule type" value="Genomic_DNA"/>
</dbReference>
<keyword evidence="4" id="KW-0121">Carboxypeptidase</keyword>
<protein>
    <recommendedName>
        <fullName evidence="10">peptidoglycan glycosyltransferase</fullName>
        <ecNumber evidence="10">2.4.99.28</ecNumber>
    </recommendedName>
</protein>
<evidence type="ECO:0000256" key="7">
    <source>
        <dbReference type="ARBA" id="ARBA00022679"/>
    </source>
</evidence>
<reference evidence="16 17" key="1">
    <citation type="submission" date="2018-03" db="EMBL/GenBank/DDBJ databases">
        <title>Genome sequencing of Phreatobacter sp.</title>
        <authorList>
            <person name="Kim S.-J."/>
            <person name="Heo J."/>
            <person name="Kwon S.-W."/>
        </authorList>
    </citation>
    <scope>NUCLEOTIDE SEQUENCE [LARGE SCALE GENOMIC DNA]</scope>
    <source>
        <strain evidence="16 17">S-12</strain>
    </source>
</reference>
<comment type="similarity">
    <text evidence="3">In the N-terminal section; belongs to the glycosyltransferase 51 family.</text>
</comment>
<evidence type="ECO:0000256" key="4">
    <source>
        <dbReference type="ARBA" id="ARBA00022645"/>
    </source>
</evidence>
<evidence type="ECO:0000313" key="16">
    <source>
        <dbReference type="EMBL" id="AVO46614.1"/>
    </source>
</evidence>
<evidence type="ECO:0000313" key="17">
    <source>
        <dbReference type="Proteomes" id="UP000237889"/>
    </source>
</evidence>
<dbReference type="GO" id="GO:0006508">
    <property type="term" value="P:proteolysis"/>
    <property type="evidence" value="ECO:0007669"/>
    <property type="project" value="UniProtKB-KW"/>
</dbReference>
<evidence type="ECO:0000256" key="5">
    <source>
        <dbReference type="ARBA" id="ARBA00022670"/>
    </source>
</evidence>
<keyword evidence="9" id="KW-0511">Multifunctional enzyme</keyword>
<accession>A0A2S0NEL8</accession>
<dbReference type="InterPro" id="IPR036950">
    <property type="entry name" value="PBP_transglycosylase"/>
</dbReference>
<dbReference type="GO" id="GO:0004180">
    <property type="term" value="F:carboxypeptidase activity"/>
    <property type="evidence" value="ECO:0007669"/>
    <property type="project" value="UniProtKB-KW"/>
</dbReference>
<feature type="chain" id="PRO_5015397608" description="peptidoglycan glycosyltransferase" evidence="12">
    <location>
        <begin position="19"/>
        <end position="685"/>
    </location>
</feature>
<evidence type="ECO:0000256" key="6">
    <source>
        <dbReference type="ARBA" id="ARBA00022676"/>
    </source>
</evidence>
<evidence type="ECO:0000256" key="3">
    <source>
        <dbReference type="ARBA" id="ARBA00007739"/>
    </source>
</evidence>
<dbReference type="InterPro" id="IPR001264">
    <property type="entry name" value="Glyco_trans_51"/>
</dbReference>
<evidence type="ECO:0000256" key="2">
    <source>
        <dbReference type="ARBA" id="ARBA00007090"/>
    </source>
</evidence>
<dbReference type="InterPro" id="IPR012338">
    <property type="entry name" value="Beta-lactam/transpept-like"/>
</dbReference>
<dbReference type="Gene3D" id="3.40.710.10">
    <property type="entry name" value="DD-peptidase/beta-lactamase superfamily"/>
    <property type="match status" value="1"/>
</dbReference>
<evidence type="ECO:0000256" key="10">
    <source>
        <dbReference type="ARBA" id="ARBA00044770"/>
    </source>
</evidence>
<dbReference type="InterPro" id="IPR050396">
    <property type="entry name" value="Glycosyltr_51/Transpeptidase"/>
</dbReference>
<dbReference type="OrthoDB" id="9766909at2"/>
<keyword evidence="6" id="KW-0328">Glycosyltransferase</keyword>
<dbReference type="KEGG" id="phr:C6569_16970"/>
<proteinExistence type="inferred from homology"/>
<keyword evidence="8" id="KW-0378">Hydrolase</keyword>
<dbReference type="InterPro" id="IPR011815">
    <property type="entry name" value="PBP_1c"/>
</dbReference>
<dbReference type="GO" id="GO:0030288">
    <property type="term" value="C:outer membrane-bounded periplasmic space"/>
    <property type="evidence" value="ECO:0007669"/>
    <property type="project" value="TreeGrafter"/>
</dbReference>
<dbReference type="PANTHER" id="PTHR32282">
    <property type="entry name" value="BINDING PROTEIN TRANSPEPTIDASE, PUTATIVE-RELATED"/>
    <property type="match status" value="1"/>
</dbReference>
<dbReference type="AlphaFoldDB" id="A0A2S0NEL8"/>
<comment type="pathway">
    <text evidence="1">Cell wall biogenesis; peptidoglycan biosynthesis.</text>
</comment>
<evidence type="ECO:0000256" key="11">
    <source>
        <dbReference type="ARBA" id="ARBA00049902"/>
    </source>
</evidence>
<dbReference type="EC" id="2.4.99.28" evidence="10"/>
<evidence type="ECO:0000256" key="8">
    <source>
        <dbReference type="ARBA" id="ARBA00022801"/>
    </source>
</evidence>
<dbReference type="Pfam" id="PF00905">
    <property type="entry name" value="Transpeptidase"/>
    <property type="match status" value="1"/>
</dbReference>
<evidence type="ECO:0000256" key="9">
    <source>
        <dbReference type="ARBA" id="ARBA00023268"/>
    </source>
</evidence>
<evidence type="ECO:0000259" key="13">
    <source>
        <dbReference type="Pfam" id="PF00905"/>
    </source>
</evidence>